<evidence type="ECO:0000256" key="1">
    <source>
        <dbReference type="ARBA" id="ARBA00022679"/>
    </source>
</evidence>
<dbReference type="GO" id="GO:0046983">
    <property type="term" value="F:protein dimerization activity"/>
    <property type="evidence" value="ECO:0007669"/>
    <property type="project" value="InterPro"/>
</dbReference>
<dbReference type="RefSeq" id="WP_200349470.1">
    <property type="nucleotide sequence ID" value="NZ_BAABHZ010000010.1"/>
</dbReference>
<dbReference type="GO" id="GO:0000155">
    <property type="term" value="F:phosphorelay sensor kinase activity"/>
    <property type="evidence" value="ECO:0007669"/>
    <property type="project" value="InterPro"/>
</dbReference>
<evidence type="ECO:0000256" key="4">
    <source>
        <dbReference type="SAM" id="Phobius"/>
    </source>
</evidence>
<evidence type="ECO:0000256" key="2">
    <source>
        <dbReference type="ARBA" id="ARBA00022777"/>
    </source>
</evidence>
<feature type="signal peptide" evidence="5">
    <location>
        <begin position="1"/>
        <end position="23"/>
    </location>
</feature>
<dbReference type="GO" id="GO:0016020">
    <property type="term" value="C:membrane"/>
    <property type="evidence" value="ECO:0007669"/>
    <property type="project" value="InterPro"/>
</dbReference>
<dbReference type="AlphaFoldDB" id="A0A934VAL7"/>
<keyword evidence="2" id="KW-0418">Kinase</keyword>
<dbReference type="Pfam" id="PF00754">
    <property type="entry name" value="F5_F8_type_C"/>
    <property type="match status" value="1"/>
</dbReference>
<dbReference type="InterPro" id="IPR008979">
    <property type="entry name" value="Galactose-bd-like_sf"/>
</dbReference>
<keyword evidence="10" id="KW-1185">Reference proteome</keyword>
<keyword evidence="4" id="KW-0812">Transmembrane</keyword>
<keyword evidence="1" id="KW-0808">Transferase</keyword>
<evidence type="ECO:0000313" key="10">
    <source>
        <dbReference type="Proteomes" id="UP000600139"/>
    </source>
</evidence>
<dbReference type="Gene3D" id="2.60.120.260">
    <property type="entry name" value="Galactose-binding domain-like"/>
    <property type="match status" value="1"/>
</dbReference>
<dbReference type="Pfam" id="PF02518">
    <property type="entry name" value="HATPase_c"/>
    <property type="match status" value="1"/>
</dbReference>
<evidence type="ECO:0000259" key="8">
    <source>
        <dbReference type="Pfam" id="PF07730"/>
    </source>
</evidence>
<dbReference type="PANTHER" id="PTHR24421">
    <property type="entry name" value="NITRATE/NITRITE SENSOR PROTEIN NARX-RELATED"/>
    <property type="match status" value="1"/>
</dbReference>
<dbReference type="Gene3D" id="1.20.5.1930">
    <property type="match status" value="1"/>
</dbReference>
<dbReference type="InterPro" id="IPR036890">
    <property type="entry name" value="HATPase_C_sf"/>
</dbReference>
<dbReference type="InterPro" id="IPR050482">
    <property type="entry name" value="Sensor_HK_TwoCompSys"/>
</dbReference>
<dbReference type="InterPro" id="IPR000421">
    <property type="entry name" value="FA58C"/>
</dbReference>
<keyword evidence="4" id="KW-1133">Transmembrane helix</keyword>
<feature type="domain" description="Histidine kinase/HSP90-like ATPase" evidence="7">
    <location>
        <begin position="583"/>
        <end position="671"/>
    </location>
</feature>
<evidence type="ECO:0000256" key="3">
    <source>
        <dbReference type="ARBA" id="ARBA00023012"/>
    </source>
</evidence>
<keyword evidence="4" id="KW-0472">Membrane</keyword>
<feature type="transmembrane region" description="Helical" evidence="4">
    <location>
        <begin position="446"/>
        <end position="467"/>
    </location>
</feature>
<dbReference type="SUPFAM" id="SSF49785">
    <property type="entry name" value="Galactose-binding domain-like"/>
    <property type="match status" value="1"/>
</dbReference>
<reference evidence="9" key="1">
    <citation type="submission" date="2021-01" db="EMBL/GenBank/DDBJ databases">
        <title>Modified the classification status of verrucomicrobia.</title>
        <authorList>
            <person name="Feng X."/>
        </authorList>
    </citation>
    <scope>NUCLEOTIDE SEQUENCE</scope>
    <source>
        <strain evidence="9">JCM 18052</strain>
    </source>
</reference>
<organism evidence="9 10">
    <name type="scientific">Luteolibacter yonseiensis</name>
    <dbReference type="NCBI Taxonomy" id="1144680"/>
    <lineage>
        <taxon>Bacteria</taxon>
        <taxon>Pseudomonadati</taxon>
        <taxon>Verrucomicrobiota</taxon>
        <taxon>Verrucomicrobiia</taxon>
        <taxon>Verrucomicrobiales</taxon>
        <taxon>Verrucomicrobiaceae</taxon>
        <taxon>Luteolibacter</taxon>
    </lineage>
</organism>
<feature type="domain" description="F5/8 type C" evidence="6">
    <location>
        <begin position="222"/>
        <end position="347"/>
    </location>
</feature>
<dbReference type="CDD" id="cd16917">
    <property type="entry name" value="HATPase_UhpB-NarQ-NarX-like"/>
    <property type="match status" value="1"/>
</dbReference>
<dbReference type="Gene3D" id="3.30.565.10">
    <property type="entry name" value="Histidine kinase-like ATPase, C-terminal domain"/>
    <property type="match status" value="1"/>
</dbReference>
<dbReference type="SUPFAM" id="SSF55874">
    <property type="entry name" value="ATPase domain of HSP90 chaperone/DNA topoisomerase II/histidine kinase"/>
    <property type="match status" value="1"/>
</dbReference>
<feature type="chain" id="PRO_5037918426" evidence="5">
    <location>
        <begin position="24"/>
        <end position="676"/>
    </location>
</feature>
<dbReference type="Pfam" id="PF07730">
    <property type="entry name" value="HisKA_3"/>
    <property type="match status" value="1"/>
</dbReference>
<evidence type="ECO:0000259" key="7">
    <source>
        <dbReference type="Pfam" id="PF02518"/>
    </source>
</evidence>
<feature type="domain" description="Signal transduction histidine kinase subgroup 3 dimerisation and phosphoacceptor" evidence="8">
    <location>
        <begin position="481"/>
        <end position="541"/>
    </location>
</feature>
<protein>
    <submittedName>
        <fullName evidence="9">Discoidin domain-containing protein</fullName>
    </submittedName>
</protein>
<gene>
    <name evidence="9" type="ORF">JIN84_02715</name>
</gene>
<proteinExistence type="predicted"/>
<accession>A0A934VAL7</accession>
<comment type="caution">
    <text evidence="9">The sequence shown here is derived from an EMBL/GenBank/DDBJ whole genome shotgun (WGS) entry which is preliminary data.</text>
</comment>
<dbReference type="InterPro" id="IPR011712">
    <property type="entry name" value="Sig_transdc_His_kin_sub3_dim/P"/>
</dbReference>
<keyword evidence="5" id="KW-0732">Signal</keyword>
<dbReference type="EMBL" id="JAENIK010000004">
    <property type="protein sequence ID" value="MBK1814509.1"/>
    <property type="molecule type" value="Genomic_DNA"/>
</dbReference>
<evidence type="ECO:0000259" key="6">
    <source>
        <dbReference type="Pfam" id="PF00754"/>
    </source>
</evidence>
<evidence type="ECO:0000313" key="9">
    <source>
        <dbReference type="EMBL" id="MBK1814509.1"/>
    </source>
</evidence>
<name>A0A934VAL7_9BACT</name>
<keyword evidence="3" id="KW-0902">Two-component regulatory system</keyword>
<sequence>MNGFPGLLRYFCVSLLAATGVVAAEATWDSRLTEVFSNRWKVVQKQLGELNPELEKLPNIPIDDQGGTGGYVGNYQQAGPSQDSQMGVEVRWRDTPVVDLVALVPARRYDANGLDPQYGLPEDFTVELLDGSGAVIREVASERSTSGNLVRKGLPFVYKVEPPVAAAGLRITAARLKPDPENKGQFIHAWAEAMVFSGARNIAYAAEVRSLGGGTPSTPWHWKPAFLVDGKTPLGLPEIPGEEHGNTGWMSEARESATDATSLKVDLRELATIDSVLLFPAKRPTSDLPSGFGFPRKLVISVSESAGSENWKIIATRDFANPGHNPVLVSFEPVGARQVKVEATQLWKAFDEFPAFFALSELEILSGENNLALGKGVQSPDSMSSVIAPGGRFWSTAALSDGFGPDGRLASEKEWMKLLDQRVRLETRRHDLLAESRQLVTGWRQAAQICFGLLVLAGGFLIVALPIRYRLHANRELTKVRERIAGDLHDEVGSNLGSIQMIADLAEGRSGPSAELKRIQRIAAETVSAVRDIVWLLRPTGDHRIGTVEHLRETSSIMLETLEWKFTANEEAWQVELPEESNRDLFLFFREALHNIMRHAKAATVEIHAEKVGNVFRLNISDNGVGIEPAKLERPATLRALRQRTESLGAELQVESSAETGTRLVLAVPLERRKKR</sequence>
<dbReference type="InterPro" id="IPR003594">
    <property type="entry name" value="HATPase_dom"/>
</dbReference>
<dbReference type="Proteomes" id="UP000600139">
    <property type="component" value="Unassembled WGS sequence"/>
</dbReference>
<evidence type="ECO:0000256" key="5">
    <source>
        <dbReference type="SAM" id="SignalP"/>
    </source>
</evidence>